<dbReference type="PRINTS" id="PR00412">
    <property type="entry name" value="EPOXHYDRLASE"/>
</dbReference>
<dbReference type="Proteomes" id="UP001611494">
    <property type="component" value="Unassembled WGS sequence"/>
</dbReference>
<dbReference type="SUPFAM" id="SSF53474">
    <property type="entry name" value="alpha/beta-Hydrolases"/>
    <property type="match status" value="1"/>
</dbReference>
<evidence type="ECO:0000256" key="1">
    <source>
        <dbReference type="ARBA" id="ARBA00022801"/>
    </source>
</evidence>
<dbReference type="RefSeq" id="WP_397059186.1">
    <property type="nucleotide sequence ID" value="NZ_JBIRYL010000001.1"/>
</dbReference>
<gene>
    <name evidence="3" type="ORF">ACH49Z_02870</name>
</gene>
<dbReference type="PANTHER" id="PTHR43798">
    <property type="entry name" value="MONOACYLGLYCEROL LIPASE"/>
    <property type="match status" value="1"/>
</dbReference>
<dbReference type="EMBL" id="JBIRYL010000001">
    <property type="protein sequence ID" value="MFI2228776.1"/>
    <property type="molecule type" value="Genomic_DNA"/>
</dbReference>
<dbReference type="InterPro" id="IPR000639">
    <property type="entry name" value="Epox_hydrolase-like"/>
</dbReference>
<feature type="domain" description="AB hydrolase-1" evidence="2">
    <location>
        <begin position="29"/>
        <end position="263"/>
    </location>
</feature>
<evidence type="ECO:0000259" key="2">
    <source>
        <dbReference type="Pfam" id="PF00561"/>
    </source>
</evidence>
<proteinExistence type="predicted"/>
<dbReference type="PRINTS" id="PR00111">
    <property type="entry name" value="ABHYDROLASE"/>
</dbReference>
<dbReference type="InterPro" id="IPR050266">
    <property type="entry name" value="AB_hydrolase_sf"/>
</dbReference>
<dbReference type="InterPro" id="IPR029058">
    <property type="entry name" value="AB_hydrolase_fold"/>
</dbReference>
<name>A0ABW7VQA7_9NOCA</name>
<organism evidence="3 4">
    <name type="scientific">Nocardia testacea</name>
    <dbReference type="NCBI Taxonomy" id="248551"/>
    <lineage>
        <taxon>Bacteria</taxon>
        <taxon>Bacillati</taxon>
        <taxon>Actinomycetota</taxon>
        <taxon>Actinomycetes</taxon>
        <taxon>Mycobacteriales</taxon>
        <taxon>Nocardiaceae</taxon>
        <taxon>Nocardia</taxon>
    </lineage>
</organism>
<sequence>MSVISEKTVSTDGYSSHVLDSGEPDASAVILLHGGGPGATARTNWGSFIPLLAGDYRVIAPDLVGYGATDHPEDLPGSLTAWIRLRVRQVLAVMDEVGIEKAHLVGNSMGGSVAMHLVMTAPERFNRVSLMGSAGGAATPTPEVIRMVNFYDDPSLEAFEALMRWFVHDEKILGDSFSQIVAQRHRDLLRPEVRRSFRSAFSSPPSQMAVPPAALRRMHHPFLIVHGLQDRFVLPESSIYLQQQLPNAQLHIFDHCGHWVQIEQQTRYVAMLRQFLTEDR</sequence>
<comment type="caution">
    <text evidence="3">The sequence shown here is derived from an EMBL/GenBank/DDBJ whole genome shotgun (WGS) entry which is preliminary data.</text>
</comment>
<dbReference type="PANTHER" id="PTHR43798:SF31">
    <property type="entry name" value="AB HYDROLASE SUPERFAMILY PROTEIN YCLE"/>
    <property type="match status" value="1"/>
</dbReference>
<evidence type="ECO:0000313" key="3">
    <source>
        <dbReference type="EMBL" id="MFI2228776.1"/>
    </source>
</evidence>
<dbReference type="Pfam" id="PF00561">
    <property type="entry name" value="Abhydrolase_1"/>
    <property type="match status" value="1"/>
</dbReference>
<keyword evidence="4" id="KW-1185">Reference proteome</keyword>
<evidence type="ECO:0000313" key="4">
    <source>
        <dbReference type="Proteomes" id="UP001611494"/>
    </source>
</evidence>
<dbReference type="GO" id="GO:0016787">
    <property type="term" value="F:hydrolase activity"/>
    <property type="evidence" value="ECO:0007669"/>
    <property type="project" value="UniProtKB-KW"/>
</dbReference>
<dbReference type="Gene3D" id="3.40.50.1820">
    <property type="entry name" value="alpha/beta hydrolase"/>
    <property type="match status" value="1"/>
</dbReference>
<keyword evidence="1 3" id="KW-0378">Hydrolase</keyword>
<accession>A0ABW7VQA7</accession>
<protein>
    <submittedName>
        <fullName evidence="3">Alpha/beta fold hydrolase</fullName>
    </submittedName>
</protein>
<reference evidence="3 4" key="1">
    <citation type="submission" date="2024-10" db="EMBL/GenBank/DDBJ databases">
        <title>The Natural Products Discovery Center: Release of the First 8490 Sequenced Strains for Exploring Actinobacteria Biosynthetic Diversity.</title>
        <authorList>
            <person name="Kalkreuter E."/>
            <person name="Kautsar S.A."/>
            <person name="Yang D."/>
            <person name="Bader C.D."/>
            <person name="Teijaro C.N."/>
            <person name="Fluegel L."/>
            <person name="Davis C.M."/>
            <person name="Simpson J.R."/>
            <person name="Lauterbach L."/>
            <person name="Steele A.D."/>
            <person name="Gui C."/>
            <person name="Meng S."/>
            <person name="Li G."/>
            <person name="Viehrig K."/>
            <person name="Ye F."/>
            <person name="Su P."/>
            <person name="Kiefer A.F."/>
            <person name="Nichols A."/>
            <person name="Cepeda A.J."/>
            <person name="Yan W."/>
            <person name="Fan B."/>
            <person name="Jiang Y."/>
            <person name="Adhikari A."/>
            <person name="Zheng C.-J."/>
            <person name="Schuster L."/>
            <person name="Cowan T.M."/>
            <person name="Smanski M.J."/>
            <person name="Chevrette M.G."/>
            <person name="De Carvalho L.P.S."/>
            <person name="Shen B."/>
        </authorList>
    </citation>
    <scope>NUCLEOTIDE SEQUENCE [LARGE SCALE GENOMIC DNA]</scope>
    <source>
        <strain evidence="3 4">NPDC019377</strain>
    </source>
</reference>
<dbReference type="InterPro" id="IPR000073">
    <property type="entry name" value="AB_hydrolase_1"/>
</dbReference>